<proteinExistence type="inferred from homology"/>
<comment type="caution">
    <text evidence="6">The sequence shown here is derived from an EMBL/GenBank/DDBJ whole genome shotgun (WGS) entry which is preliminary data.</text>
</comment>
<dbReference type="SUPFAM" id="SSF100950">
    <property type="entry name" value="NagB/RpiA/CoA transferase-like"/>
    <property type="match status" value="1"/>
</dbReference>
<keyword evidence="6" id="KW-0436">Ligase</keyword>
<name>A0A4R8G495_9RHOB</name>
<dbReference type="EC" id="6.3.3.2" evidence="5"/>
<feature type="binding site" evidence="4">
    <location>
        <position position="49"/>
    </location>
    <ligand>
        <name>substrate</name>
    </ligand>
</feature>
<evidence type="ECO:0000313" key="7">
    <source>
        <dbReference type="Proteomes" id="UP000295484"/>
    </source>
</evidence>
<dbReference type="Proteomes" id="UP000295484">
    <property type="component" value="Unassembled WGS sequence"/>
</dbReference>
<gene>
    <name evidence="6" type="ORF">EV657_105180</name>
</gene>
<dbReference type="Gene3D" id="3.40.50.10420">
    <property type="entry name" value="NagB/RpiA/CoA transferase-like"/>
    <property type="match status" value="1"/>
</dbReference>
<keyword evidence="2 4" id="KW-0547">Nucleotide-binding</keyword>
<dbReference type="InterPro" id="IPR037171">
    <property type="entry name" value="NagB/RpiA_transferase-like"/>
</dbReference>
<dbReference type="InterPro" id="IPR002698">
    <property type="entry name" value="FTHF_cligase"/>
</dbReference>
<protein>
    <recommendedName>
        <fullName evidence="5">5-formyltetrahydrofolate cyclo-ligase</fullName>
        <ecNumber evidence="5">6.3.3.2</ecNumber>
    </recommendedName>
</protein>
<organism evidence="6 7">
    <name type="scientific">Rhodovulum visakhapatnamense</name>
    <dbReference type="NCBI Taxonomy" id="364297"/>
    <lineage>
        <taxon>Bacteria</taxon>
        <taxon>Pseudomonadati</taxon>
        <taxon>Pseudomonadota</taxon>
        <taxon>Alphaproteobacteria</taxon>
        <taxon>Rhodobacterales</taxon>
        <taxon>Paracoccaceae</taxon>
        <taxon>Rhodovulum</taxon>
    </lineage>
</organism>
<comment type="similarity">
    <text evidence="1 5">Belongs to the 5-formyltetrahydrofolate cyclo-ligase family.</text>
</comment>
<keyword evidence="3 4" id="KW-0067">ATP-binding</keyword>
<dbReference type="PANTHER" id="PTHR23407">
    <property type="entry name" value="ATPASE INHIBITOR/5-FORMYLTETRAHYDROFOLATE CYCLO-LIGASE"/>
    <property type="match status" value="1"/>
</dbReference>
<dbReference type="Pfam" id="PF01812">
    <property type="entry name" value="5-FTHF_cyc-lig"/>
    <property type="match status" value="1"/>
</dbReference>
<dbReference type="PANTHER" id="PTHR23407:SF1">
    <property type="entry name" value="5-FORMYLTETRAHYDROFOLATE CYCLO-LIGASE"/>
    <property type="match status" value="1"/>
</dbReference>
<feature type="binding site" evidence="4">
    <location>
        <position position="54"/>
    </location>
    <ligand>
        <name>substrate</name>
    </ligand>
</feature>
<dbReference type="InterPro" id="IPR024185">
    <property type="entry name" value="FTHF_cligase-like_sf"/>
</dbReference>
<dbReference type="RefSeq" id="WP_113670871.1">
    <property type="nucleotide sequence ID" value="NZ_SOEB01000005.1"/>
</dbReference>
<evidence type="ECO:0000256" key="1">
    <source>
        <dbReference type="ARBA" id="ARBA00010638"/>
    </source>
</evidence>
<dbReference type="GO" id="GO:0030272">
    <property type="term" value="F:5-formyltetrahydrofolate cyclo-ligase activity"/>
    <property type="evidence" value="ECO:0007669"/>
    <property type="project" value="UniProtKB-EC"/>
</dbReference>
<dbReference type="NCBIfam" id="TIGR02727">
    <property type="entry name" value="MTHFS_bact"/>
    <property type="match status" value="1"/>
</dbReference>
<keyword evidence="5" id="KW-0460">Magnesium</keyword>
<dbReference type="GO" id="GO:0009396">
    <property type="term" value="P:folic acid-containing compound biosynthetic process"/>
    <property type="evidence" value="ECO:0007669"/>
    <property type="project" value="TreeGrafter"/>
</dbReference>
<comment type="catalytic activity">
    <reaction evidence="5">
        <text>(6S)-5-formyl-5,6,7,8-tetrahydrofolate + ATP = (6R)-5,10-methenyltetrahydrofolate + ADP + phosphate</text>
        <dbReference type="Rhea" id="RHEA:10488"/>
        <dbReference type="ChEBI" id="CHEBI:30616"/>
        <dbReference type="ChEBI" id="CHEBI:43474"/>
        <dbReference type="ChEBI" id="CHEBI:57455"/>
        <dbReference type="ChEBI" id="CHEBI:57457"/>
        <dbReference type="ChEBI" id="CHEBI:456216"/>
        <dbReference type="EC" id="6.3.3.2"/>
    </reaction>
</comment>
<dbReference type="GO" id="GO:0046872">
    <property type="term" value="F:metal ion binding"/>
    <property type="evidence" value="ECO:0007669"/>
    <property type="project" value="UniProtKB-KW"/>
</dbReference>
<dbReference type="GO" id="GO:0005524">
    <property type="term" value="F:ATP binding"/>
    <property type="evidence" value="ECO:0007669"/>
    <property type="project" value="UniProtKB-KW"/>
</dbReference>
<feature type="binding site" evidence="4">
    <location>
        <begin position="6"/>
        <end position="10"/>
    </location>
    <ligand>
        <name>ATP</name>
        <dbReference type="ChEBI" id="CHEBI:30616"/>
    </ligand>
</feature>
<dbReference type="PIRSF" id="PIRSF006806">
    <property type="entry name" value="FTHF_cligase"/>
    <property type="match status" value="1"/>
</dbReference>
<sequence>MIVAAKAALRAEAQARRAAVHDPARGAEALARLDAVLAPHLGRPAAGYLPIRSELDPRPAMAALGRAGPVGVPVIEGAARPLSFRLWTPDCAMERGPFGVSIPSEPRPMVPEVLIVPLLAFDRRGIRLGYGGGYYDRTLALLRARGPVLAVGLAYAGQELPDLPAEPTDLPLDLIVTEAEVILP</sequence>
<evidence type="ECO:0000313" key="6">
    <source>
        <dbReference type="EMBL" id="TDX31332.1"/>
    </source>
</evidence>
<evidence type="ECO:0000256" key="3">
    <source>
        <dbReference type="ARBA" id="ARBA00022840"/>
    </source>
</evidence>
<dbReference type="AlphaFoldDB" id="A0A4R8G495"/>
<evidence type="ECO:0000256" key="2">
    <source>
        <dbReference type="ARBA" id="ARBA00022741"/>
    </source>
</evidence>
<reference evidence="6 7" key="1">
    <citation type="submission" date="2019-03" db="EMBL/GenBank/DDBJ databases">
        <title>Genomic Encyclopedia of Type Strains, Phase IV (KMG-IV): sequencing the most valuable type-strain genomes for metagenomic binning, comparative biology and taxonomic classification.</title>
        <authorList>
            <person name="Goeker M."/>
        </authorList>
    </citation>
    <scope>NUCLEOTIDE SEQUENCE [LARGE SCALE GENOMIC DNA]</scope>
    <source>
        <strain evidence="6 7">JA181</strain>
    </source>
</reference>
<dbReference type="EMBL" id="SOEB01000005">
    <property type="protein sequence ID" value="TDX31332.1"/>
    <property type="molecule type" value="Genomic_DNA"/>
</dbReference>
<keyword evidence="5" id="KW-0479">Metal-binding</keyword>
<evidence type="ECO:0000256" key="4">
    <source>
        <dbReference type="PIRSR" id="PIRSR006806-1"/>
    </source>
</evidence>
<feature type="binding site" evidence="4">
    <location>
        <begin position="127"/>
        <end position="135"/>
    </location>
    <ligand>
        <name>ATP</name>
        <dbReference type="ChEBI" id="CHEBI:30616"/>
    </ligand>
</feature>
<accession>A0A4R8G495</accession>
<dbReference type="GO" id="GO:0035999">
    <property type="term" value="P:tetrahydrofolate interconversion"/>
    <property type="evidence" value="ECO:0007669"/>
    <property type="project" value="TreeGrafter"/>
</dbReference>
<evidence type="ECO:0000256" key="5">
    <source>
        <dbReference type="RuleBase" id="RU361279"/>
    </source>
</evidence>
<comment type="cofactor">
    <cofactor evidence="5">
        <name>Mg(2+)</name>
        <dbReference type="ChEBI" id="CHEBI:18420"/>
    </cofactor>
</comment>